<keyword evidence="7" id="KW-0645">Protease</keyword>
<feature type="domain" description="Peptidase M1 alanyl aminopeptidase Ig-like fold" evidence="15">
    <location>
        <begin position="450"/>
        <end position="554"/>
    </location>
</feature>
<evidence type="ECO:0000256" key="3">
    <source>
        <dbReference type="ARBA" id="ARBA00010136"/>
    </source>
</evidence>
<keyword evidence="6 18" id="KW-0031">Aminopeptidase</keyword>
<evidence type="ECO:0000259" key="14">
    <source>
        <dbReference type="Pfam" id="PF01433"/>
    </source>
</evidence>
<evidence type="ECO:0000256" key="2">
    <source>
        <dbReference type="ARBA" id="ARBA00001947"/>
    </source>
</evidence>
<dbReference type="Pfam" id="PF01433">
    <property type="entry name" value="Peptidase_M1"/>
    <property type="match status" value="1"/>
</dbReference>
<dbReference type="FunFam" id="1.10.390.10:FF:000002">
    <property type="entry name" value="Aminopeptidase N"/>
    <property type="match status" value="1"/>
</dbReference>
<dbReference type="InterPro" id="IPR035414">
    <property type="entry name" value="Peptidase_M1_pepN_Ig-like"/>
</dbReference>
<dbReference type="InterPro" id="IPR014782">
    <property type="entry name" value="Peptidase_M1_dom"/>
</dbReference>
<evidence type="ECO:0000256" key="4">
    <source>
        <dbReference type="ARBA" id="ARBA00012564"/>
    </source>
</evidence>
<evidence type="ECO:0000256" key="10">
    <source>
        <dbReference type="ARBA" id="ARBA00022833"/>
    </source>
</evidence>
<dbReference type="Gene3D" id="1.25.50.10">
    <property type="entry name" value="Peptidase M1, alanyl aminopeptidase, C-terminal domain"/>
    <property type="match status" value="1"/>
</dbReference>
<dbReference type="Proteomes" id="UP000094769">
    <property type="component" value="Unassembled WGS sequence"/>
</dbReference>
<comment type="catalytic activity">
    <reaction evidence="1">
        <text>Release of an N-terminal amino acid, Xaa-|-Yaa- from a peptide, amide or arylamide. Xaa is preferably Ala, but may be most amino acids including Pro (slow action). When a terminal hydrophobic residue is followed by a prolyl residue, the two may be released as an intact Xaa-Pro dipeptide.</text>
        <dbReference type="EC" id="3.4.11.2"/>
    </reaction>
</comment>
<dbReference type="FunFam" id="2.60.40.1840:FF:000001">
    <property type="entry name" value="Aminopeptidase N"/>
    <property type="match status" value="1"/>
</dbReference>
<sequence length="887" mass="101477">MRTKNAKTIHLKDYRPPDYLIDEVELVINLQDESTHVTSRLHIRKNPASEAIKPELKLDGEALQLQNIELDDQPLGKEAYQVDERSLTVPNVPERFTLTTQVVIYPQQNTNLEGLYRSGGLYCTQCEAEGFRRITYYLDRPDVMARFSTTITASQTDYPVMLANGNCVDERELEDGRHQVSWKDPFPKPCYLFAMVAGNLQFQQDCYTTCSGREVDLRIYVEPENIDKCGHAMSSLKKAMAWDEAQYGREYDLDIYMIVAVNDFNMGAMENKGLNIFNSKYVLARADTATDSDYQGIEGVIAHEYFHNWTGNRITCRDWFQLSLKEGLTVFRDQEFSSDMGSRGVKRIEDVRLLRNHQFAEDAGPMAHPVRPDSYIEINNFYTVTVYEKGAEVVRMQANLLGPGLFRKATDLYFQRHDGEAVTTDDFVRCMEDASGRDLSQFRLWYSQSGTPVLEVEAEYKVQQSSYRLRFRQHCPDTPGQQNKKPFHIPLEIALLNSEGRELQLQLRNEAEPQGTRRLLELSEADQQFTIVGLDEKPVPSLLRGFSAPVKLRYPATDEELMFLMARDTDPFNRWDASQALAQRTLLNLVADYRAGKTLELAEGLVKAFETALSNETADKALLSEVLQLPGESTLGDQMEVVDVEAIHHVREWLRHALASRLRQRLLAVYQQNGSQSPYDIDPVSIARRRLRNLALDYLMQLHEPEIHKLCFEQFEKADNMTDVMAALSSLANTDCPERDLALAAFEKQWIGEPLVMDKWFAVQANSRLPGTLQRVRALMNHAAFSLRNPNKVRSLIGVFCSMNISAFHKIDGSGYAFLADQVITLDRLNPQIAARMMRIMSRWRRYDDQRQALMHAQFERVLSHSEISKDVYEIASKSLAEAADDQ</sequence>
<dbReference type="OrthoDB" id="100605at2"/>
<gene>
    <name evidence="18" type="primary">pepN_2</name>
    <name evidence="18" type="ORF">CODIS_24760</name>
</gene>
<dbReference type="AlphaFoldDB" id="A0A7Z0VKK3"/>
<dbReference type="GO" id="GO:0008237">
    <property type="term" value="F:metallopeptidase activity"/>
    <property type="evidence" value="ECO:0007669"/>
    <property type="project" value="UniProtKB-UniRule"/>
</dbReference>
<feature type="domain" description="Peptidase M1 alanyl aminopeptidase C-terminal" evidence="16">
    <location>
        <begin position="558"/>
        <end position="881"/>
    </location>
</feature>
<evidence type="ECO:0000256" key="7">
    <source>
        <dbReference type="ARBA" id="ARBA00022670"/>
    </source>
</evidence>
<dbReference type="Pfam" id="PF17432">
    <property type="entry name" value="DUF3458_C"/>
    <property type="match status" value="1"/>
</dbReference>
<comment type="similarity">
    <text evidence="3">Belongs to the peptidase M1 family.</text>
</comment>
<evidence type="ECO:0000256" key="5">
    <source>
        <dbReference type="ARBA" id="ARBA00015611"/>
    </source>
</evidence>
<evidence type="ECO:0000256" key="8">
    <source>
        <dbReference type="ARBA" id="ARBA00022723"/>
    </source>
</evidence>
<dbReference type="Pfam" id="PF17900">
    <property type="entry name" value="Peptidase_M1_N"/>
    <property type="match status" value="1"/>
</dbReference>
<proteinExistence type="inferred from homology"/>
<dbReference type="NCBIfam" id="TIGR02414">
    <property type="entry name" value="pepN_proteo"/>
    <property type="match status" value="1"/>
</dbReference>
<dbReference type="FunFam" id="2.60.40.1730:FF:000005">
    <property type="entry name" value="Aminopeptidase N"/>
    <property type="match status" value="1"/>
</dbReference>
<dbReference type="PRINTS" id="PR00756">
    <property type="entry name" value="ALADIPTASE"/>
</dbReference>
<evidence type="ECO:0000313" key="19">
    <source>
        <dbReference type="Proteomes" id="UP000094769"/>
    </source>
</evidence>
<dbReference type="GO" id="GO:0006508">
    <property type="term" value="P:proteolysis"/>
    <property type="evidence" value="ECO:0007669"/>
    <property type="project" value="UniProtKB-UniRule"/>
</dbReference>
<dbReference type="GO" id="GO:0016285">
    <property type="term" value="F:alanyl aminopeptidase activity"/>
    <property type="evidence" value="ECO:0007669"/>
    <property type="project" value="UniProtKB-EC"/>
</dbReference>
<dbReference type="EC" id="3.4.11.2" evidence="4 13"/>
<evidence type="ECO:0000256" key="12">
    <source>
        <dbReference type="ARBA" id="ARBA00059739"/>
    </source>
</evidence>
<dbReference type="InterPro" id="IPR038438">
    <property type="entry name" value="PepN_Ig-like_sf"/>
</dbReference>
<dbReference type="Gene3D" id="3.30.2010.30">
    <property type="match status" value="1"/>
</dbReference>
<evidence type="ECO:0000259" key="15">
    <source>
        <dbReference type="Pfam" id="PF11940"/>
    </source>
</evidence>
<evidence type="ECO:0000259" key="16">
    <source>
        <dbReference type="Pfam" id="PF17432"/>
    </source>
</evidence>
<dbReference type="FunFam" id="3.30.2010.30:FF:000002">
    <property type="entry name" value="Putative aminopeptidase N"/>
    <property type="match status" value="1"/>
</dbReference>
<keyword evidence="10" id="KW-0862">Zinc</keyword>
<accession>A0A7Z0VKK3</accession>
<evidence type="ECO:0000256" key="13">
    <source>
        <dbReference type="NCBIfam" id="TIGR02414"/>
    </source>
</evidence>
<dbReference type="Gene3D" id="2.60.40.1730">
    <property type="entry name" value="tricorn interacting facor f3 domain"/>
    <property type="match status" value="1"/>
</dbReference>
<feature type="domain" description="Aminopeptidase N-like N-terminal" evidence="17">
    <location>
        <begin position="24"/>
        <end position="192"/>
    </location>
</feature>
<keyword evidence="8" id="KW-0479">Metal-binding</keyword>
<dbReference type="RefSeq" id="WP_069125256.1">
    <property type="nucleotide sequence ID" value="NZ_MARB01000013.1"/>
</dbReference>
<dbReference type="InterPro" id="IPR045357">
    <property type="entry name" value="Aminopeptidase_N-like_N"/>
</dbReference>
<evidence type="ECO:0000256" key="1">
    <source>
        <dbReference type="ARBA" id="ARBA00000098"/>
    </source>
</evidence>
<keyword evidence="19" id="KW-1185">Reference proteome</keyword>
<keyword evidence="9 18" id="KW-0378">Hydrolase</keyword>
<dbReference type="Pfam" id="PF11940">
    <property type="entry name" value="DUF3458"/>
    <property type="match status" value="1"/>
</dbReference>
<keyword evidence="11" id="KW-0482">Metalloprotease</keyword>
<feature type="domain" description="Peptidase M1 membrane alanine aminopeptidase" evidence="14">
    <location>
        <begin position="232"/>
        <end position="442"/>
    </location>
</feature>
<dbReference type="SUPFAM" id="SSF63737">
    <property type="entry name" value="Leukotriene A4 hydrolase N-terminal domain"/>
    <property type="match status" value="1"/>
</dbReference>
<comment type="caution">
    <text evidence="18">The sequence shown here is derived from an EMBL/GenBank/DDBJ whole genome shotgun (WGS) entry which is preliminary data.</text>
</comment>
<dbReference type="PANTHER" id="PTHR46322">
    <property type="entry name" value="PUROMYCIN-SENSITIVE AMINOPEPTIDASE"/>
    <property type="match status" value="1"/>
</dbReference>
<dbReference type="InterPro" id="IPR012779">
    <property type="entry name" value="Peptidase_M1_pepN"/>
</dbReference>
<dbReference type="InterPro" id="IPR027268">
    <property type="entry name" value="Peptidase_M4/M1_CTD_sf"/>
</dbReference>
<dbReference type="InterPro" id="IPR037144">
    <property type="entry name" value="Peptidase_M1_pepN_C_sf"/>
</dbReference>
<organism evidence="18 19">
    <name type="scientific">Candidatus Thiodiazotropha endolucinida</name>
    <dbReference type="NCBI Taxonomy" id="1655433"/>
    <lineage>
        <taxon>Bacteria</taxon>
        <taxon>Pseudomonadati</taxon>
        <taxon>Pseudomonadota</taxon>
        <taxon>Gammaproteobacteria</taxon>
        <taxon>Chromatiales</taxon>
        <taxon>Sedimenticolaceae</taxon>
        <taxon>Candidatus Thiodiazotropha</taxon>
    </lineage>
</organism>
<evidence type="ECO:0000313" key="18">
    <source>
        <dbReference type="EMBL" id="ODJ87224.1"/>
    </source>
</evidence>
<protein>
    <recommendedName>
        <fullName evidence="5 13">Aminopeptidase N</fullName>
        <ecNumber evidence="4 13">3.4.11.2</ecNumber>
    </recommendedName>
</protein>
<evidence type="ECO:0000256" key="9">
    <source>
        <dbReference type="ARBA" id="ARBA00022801"/>
    </source>
</evidence>
<dbReference type="SUPFAM" id="SSF55486">
    <property type="entry name" value="Metalloproteases ('zincins'), catalytic domain"/>
    <property type="match status" value="1"/>
</dbReference>
<comment type="cofactor">
    <cofactor evidence="2">
        <name>Zn(2+)</name>
        <dbReference type="ChEBI" id="CHEBI:29105"/>
    </cofactor>
</comment>
<evidence type="ECO:0000259" key="17">
    <source>
        <dbReference type="Pfam" id="PF17900"/>
    </source>
</evidence>
<evidence type="ECO:0000256" key="11">
    <source>
        <dbReference type="ARBA" id="ARBA00023049"/>
    </source>
</evidence>
<dbReference type="GO" id="GO:0008270">
    <property type="term" value="F:zinc ion binding"/>
    <property type="evidence" value="ECO:0007669"/>
    <property type="project" value="InterPro"/>
</dbReference>
<name>A0A7Z0VKK3_9GAMM</name>
<dbReference type="CDD" id="cd09600">
    <property type="entry name" value="M1_APN"/>
    <property type="match status" value="1"/>
</dbReference>
<dbReference type="InterPro" id="IPR024601">
    <property type="entry name" value="Peptidase_M1_pepN_C"/>
</dbReference>
<dbReference type="InterPro" id="IPR001930">
    <property type="entry name" value="Peptidase_M1"/>
</dbReference>
<dbReference type="PANTHER" id="PTHR46322:SF1">
    <property type="entry name" value="PUROMYCIN-SENSITIVE AMINOPEPTIDASE"/>
    <property type="match status" value="1"/>
</dbReference>
<reference evidence="18 19" key="1">
    <citation type="submission" date="2016-06" db="EMBL/GenBank/DDBJ databases">
        <title>Genome sequence of endosymbiont of Candidatus Endolucinida thiodiazotropha.</title>
        <authorList>
            <person name="Poehlein A."/>
            <person name="Koenig S."/>
            <person name="Heiden S.E."/>
            <person name="Thuermer A."/>
            <person name="Voget S."/>
            <person name="Daniel R."/>
            <person name="Markert S."/>
            <person name="Gros O."/>
            <person name="Schweder T."/>
        </authorList>
    </citation>
    <scope>NUCLEOTIDE SEQUENCE [LARGE SCALE GENOMIC DNA]</scope>
    <source>
        <strain evidence="18 19">COS</strain>
    </source>
</reference>
<evidence type="ECO:0000256" key="6">
    <source>
        <dbReference type="ARBA" id="ARBA00022438"/>
    </source>
</evidence>
<comment type="function">
    <text evidence="12">Aminopeptidase N is involved in the degradation of intracellular peptides generated by protein breakdown during normal growth as well as in response to nutrient starvation.</text>
</comment>
<dbReference type="EMBL" id="MARB01000013">
    <property type="protein sequence ID" value="ODJ87224.1"/>
    <property type="molecule type" value="Genomic_DNA"/>
</dbReference>
<dbReference type="Gene3D" id="2.60.40.1840">
    <property type="match status" value="1"/>
</dbReference>
<dbReference type="InterPro" id="IPR042097">
    <property type="entry name" value="Aminopeptidase_N-like_N_sf"/>
</dbReference>
<dbReference type="Gene3D" id="1.10.390.10">
    <property type="entry name" value="Neutral Protease Domain 2"/>
    <property type="match status" value="1"/>
</dbReference>